<proteinExistence type="predicted"/>
<dbReference type="InterPro" id="IPR050266">
    <property type="entry name" value="AB_hydrolase_sf"/>
</dbReference>
<dbReference type="PRINTS" id="PR00111">
    <property type="entry name" value="ABHYDROLASE"/>
</dbReference>
<evidence type="ECO:0000259" key="2">
    <source>
        <dbReference type="Pfam" id="PF00561"/>
    </source>
</evidence>
<evidence type="ECO:0000256" key="1">
    <source>
        <dbReference type="SAM" id="SignalP"/>
    </source>
</evidence>
<dbReference type="SUPFAM" id="SSF53474">
    <property type="entry name" value="alpha/beta-Hydrolases"/>
    <property type="match status" value="1"/>
</dbReference>
<feature type="chain" id="PRO_5005291490" description="AB hydrolase-1 domain-containing protein" evidence="1">
    <location>
        <begin position="25"/>
        <end position="313"/>
    </location>
</feature>
<keyword evidence="1" id="KW-0732">Signal</keyword>
<dbReference type="InterPro" id="IPR000073">
    <property type="entry name" value="AB_hydrolase_1"/>
</dbReference>
<evidence type="ECO:0000313" key="3">
    <source>
        <dbReference type="EMBL" id="KMS51834.1"/>
    </source>
</evidence>
<feature type="signal peptide" evidence="1">
    <location>
        <begin position="1"/>
        <end position="24"/>
    </location>
</feature>
<organism evidence="3 4">
    <name type="scientific">Novosphingobium barchaimii LL02</name>
    <dbReference type="NCBI Taxonomy" id="1114963"/>
    <lineage>
        <taxon>Bacteria</taxon>
        <taxon>Pseudomonadati</taxon>
        <taxon>Pseudomonadota</taxon>
        <taxon>Alphaproteobacteria</taxon>
        <taxon>Sphingomonadales</taxon>
        <taxon>Sphingomonadaceae</taxon>
        <taxon>Novosphingobium</taxon>
    </lineage>
</organism>
<dbReference type="InterPro" id="IPR029058">
    <property type="entry name" value="AB_hydrolase_fold"/>
</dbReference>
<name>A0A0J7XJK1_9SPHN</name>
<accession>A0A0J7XJK1</accession>
<dbReference type="EMBL" id="JACU01000010">
    <property type="protein sequence ID" value="KMS51834.1"/>
    <property type="molecule type" value="Genomic_DNA"/>
</dbReference>
<dbReference type="Pfam" id="PF00561">
    <property type="entry name" value="Abhydrolase_1"/>
    <property type="match status" value="1"/>
</dbReference>
<protein>
    <recommendedName>
        <fullName evidence="2">AB hydrolase-1 domain-containing protein</fullName>
    </recommendedName>
</protein>
<dbReference type="GO" id="GO:0016020">
    <property type="term" value="C:membrane"/>
    <property type="evidence" value="ECO:0007669"/>
    <property type="project" value="TreeGrafter"/>
</dbReference>
<dbReference type="Proteomes" id="UP000052268">
    <property type="component" value="Unassembled WGS sequence"/>
</dbReference>
<comment type="caution">
    <text evidence="3">The sequence shown here is derived from an EMBL/GenBank/DDBJ whole genome shotgun (WGS) entry which is preliminary data.</text>
</comment>
<dbReference type="AlphaFoldDB" id="A0A0J7XJK1"/>
<reference evidence="3 4" key="1">
    <citation type="journal article" date="2015" name="G3 (Bethesda)">
        <title>Insights into Ongoing Evolution of the Hexachlorocyclohexane Catabolic Pathway from Comparative Genomics of Ten Sphingomonadaceae Strains.</title>
        <authorList>
            <person name="Pearce S.L."/>
            <person name="Oakeshott J.G."/>
            <person name="Pandey G."/>
        </authorList>
    </citation>
    <scope>NUCLEOTIDE SEQUENCE [LARGE SCALE GENOMIC DNA]</scope>
    <source>
        <strain evidence="3 4">LL02</strain>
    </source>
</reference>
<dbReference type="RefSeq" id="WP_059153011.1">
    <property type="nucleotide sequence ID" value="NZ_KQ130457.1"/>
</dbReference>
<feature type="domain" description="AB hydrolase-1" evidence="2">
    <location>
        <begin position="69"/>
        <end position="170"/>
    </location>
</feature>
<dbReference type="Gene3D" id="3.40.50.1820">
    <property type="entry name" value="alpha/beta hydrolase"/>
    <property type="match status" value="1"/>
</dbReference>
<dbReference type="OrthoDB" id="9799612at2"/>
<keyword evidence="4" id="KW-1185">Reference proteome</keyword>
<evidence type="ECO:0000313" key="4">
    <source>
        <dbReference type="Proteomes" id="UP000052268"/>
    </source>
</evidence>
<sequence>MFSRRDIASAIGLAGAISALPAIAAQKSGANANTPPMPPKGPWTRQADLRRAGGVLHYAVIGEPVAGKPPVVLLHKLGGWLSDWRFVAPLLAQSRQVYAFDLPGHGGSHWDGPAPYIQSLGETAALLVGAFDELGFDKVDLIGTSLGGCLAVPLAAFWPERINKLALVSCALGHRRSLAEIKAAVDDKQGALFDKNGDPVPTPPELLTQIFGIINTGPINAEGILSRKAAGKWIQPSERGVAITEIAGTMNRIDAPTLLVYGQYDKAYPKFRPAAEAALKHGKAAVVENSGAFVMQDNPPATARVLKAFLDEA</sequence>
<gene>
    <name evidence="3" type="ORF">V474_01995</name>
</gene>
<dbReference type="PATRIC" id="fig|1114963.3.peg.4012"/>
<dbReference type="PANTHER" id="PTHR43798">
    <property type="entry name" value="MONOACYLGLYCEROL LIPASE"/>
    <property type="match status" value="1"/>
</dbReference>
<dbReference type="PANTHER" id="PTHR43798:SF33">
    <property type="entry name" value="HYDROLASE, PUTATIVE (AFU_ORTHOLOGUE AFUA_2G14860)-RELATED"/>
    <property type="match status" value="1"/>
</dbReference>